<evidence type="ECO:0000313" key="2">
    <source>
        <dbReference type="Proteomes" id="UP000502928"/>
    </source>
</evidence>
<dbReference type="KEGG" id="mut:GVT53_05145"/>
<reference evidence="1 2" key="1">
    <citation type="submission" date="2020-02" db="EMBL/GenBank/DDBJ databases">
        <title>Complete genome of Muricauda sp. 501str8.</title>
        <authorList>
            <person name="Dong B."/>
            <person name="Zhu S."/>
            <person name="Yang J."/>
            <person name="Chen J."/>
        </authorList>
    </citation>
    <scope>NUCLEOTIDE SEQUENCE [LARGE SCALE GENOMIC DNA]</scope>
    <source>
        <strain evidence="1 2">501str8</strain>
    </source>
</reference>
<dbReference type="EMBL" id="CP049616">
    <property type="protein sequence ID" value="QII44082.1"/>
    <property type="molecule type" value="Genomic_DNA"/>
</dbReference>
<proteinExistence type="predicted"/>
<accession>A0A6G7J0V5</accession>
<dbReference type="RefSeq" id="WP_166247743.1">
    <property type="nucleotide sequence ID" value="NZ_CP049616.1"/>
</dbReference>
<name>A0A6G7J0V5_9FLAO</name>
<organism evidence="1 2">
    <name type="scientific">Flagellimonas oceani</name>
    <dbReference type="NCBI Taxonomy" id="2698672"/>
    <lineage>
        <taxon>Bacteria</taxon>
        <taxon>Pseudomonadati</taxon>
        <taxon>Bacteroidota</taxon>
        <taxon>Flavobacteriia</taxon>
        <taxon>Flavobacteriales</taxon>
        <taxon>Flavobacteriaceae</taxon>
        <taxon>Flagellimonas</taxon>
    </lineage>
</organism>
<gene>
    <name evidence="1" type="ORF">GVT53_05145</name>
</gene>
<evidence type="ECO:0000313" key="1">
    <source>
        <dbReference type="EMBL" id="QII44082.1"/>
    </source>
</evidence>
<keyword evidence="2" id="KW-1185">Reference proteome</keyword>
<dbReference type="AlphaFoldDB" id="A0A6G7J0V5"/>
<protein>
    <submittedName>
        <fullName evidence="1">Uncharacterized protein</fullName>
    </submittedName>
</protein>
<dbReference type="Proteomes" id="UP000502928">
    <property type="component" value="Chromosome"/>
</dbReference>
<sequence>MKRIIPLLVIGILFTNCSDDKEDCCVTIDTGISIKYLNSSGENLFAMDNGPTESDITIYHRENGVWQKYHQGNLDHPKGIMTLGKGDETYLMVFPSNIIVENNCSETKIEFSDPDLGSDILKAEIDRDNSNEIVTKVWYNGALKWESHHTERMFEIIK</sequence>